<dbReference type="Pfam" id="PF00168">
    <property type="entry name" value="C2"/>
    <property type="match status" value="1"/>
</dbReference>
<dbReference type="InterPro" id="IPR036274">
    <property type="entry name" value="HR1_rpt_sf"/>
</dbReference>
<keyword evidence="3" id="KW-0862">Zinc</keyword>
<dbReference type="SUPFAM" id="SSF46585">
    <property type="entry name" value="HR1 repeat"/>
    <property type="match status" value="1"/>
</dbReference>
<dbReference type="PROSITE" id="PS00479">
    <property type="entry name" value="ZF_DAG_PE_1"/>
    <property type="match status" value="1"/>
</dbReference>
<dbReference type="GO" id="GO:0004697">
    <property type="term" value="F:diacylglycerol-dependent serine/threonine kinase activity"/>
    <property type="evidence" value="ECO:0007669"/>
    <property type="project" value="InterPro"/>
</dbReference>
<dbReference type="PRINTS" id="PR00008">
    <property type="entry name" value="DAGPEDOMAIN"/>
</dbReference>
<keyword evidence="13" id="KW-0418">Kinase</keyword>
<evidence type="ECO:0000259" key="11">
    <source>
        <dbReference type="PROSITE" id="PS50081"/>
    </source>
</evidence>
<dbReference type="SUPFAM" id="SSF57889">
    <property type="entry name" value="Cysteine-rich domain"/>
    <property type="match status" value="2"/>
</dbReference>
<dbReference type="FunFam" id="3.30.60.20:FF:000014">
    <property type="entry name" value="Protein kinase C"/>
    <property type="match status" value="1"/>
</dbReference>
<evidence type="ECO:0000256" key="9">
    <source>
        <dbReference type="SAM" id="SignalP"/>
    </source>
</evidence>
<evidence type="ECO:0000256" key="4">
    <source>
        <dbReference type="ARBA" id="ARBA00047899"/>
    </source>
</evidence>
<feature type="compositionally biased region" description="Pro residues" evidence="8">
    <location>
        <begin position="688"/>
        <end position="697"/>
    </location>
</feature>
<feature type="signal peptide" evidence="9">
    <location>
        <begin position="1"/>
        <end position="22"/>
    </location>
</feature>
<dbReference type="CDD" id="cd20823">
    <property type="entry name" value="C1_ScPKC1-like_rpt2"/>
    <property type="match status" value="1"/>
</dbReference>
<comment type="catalytic activity">
    <reaction evidence="5">
        <text>L-seryl-[protein] + ATP = O-phospho-L-seryl-[protein] + ADP + H(+)</text>
        <dbReference type="Rhea" id="RHEA:17989"/>
        <dbReference type="Rhea" id="RHEA-COMP:9863"/>
        <dbReference type="Rhea" id="RHEA-COMP:11604"/>
        <dbReference type="ChEBI" id="CHEBI:15378"/>
        <dbReference type="ChEBI" id="CHEBI:29999"/>
        <dbReference type="ChEBI" id="CHEBI:30616"/>
        <dbReference type="ChEBI" id="CHEBI:83421"/>
        <dbReference type="ChEBI" id="CHEBI:456216"/>
        <dbReference type="EC" id="2.7.11.1"/>
    </reaction>
</comment>
<dbReference type="PANTHER" id="PTHR22988:SF71">
    <property type="entry name" value="CITRON RHO-INTERACTING KINASE"/>
    <property type="match status" value="1"/>
</dbReference>
<dbReference type="InterPro" id="IPR037312">
    <property type="entry name" value="PKC-like_HR1"/>
</dbReference>
<feature type="compositionally biased region" description="Polar residues" evidence="8">
    <location>
        <begin position="721"/>
        <end position="736"/>
    </location>
</feature>
<dbReference type="CDD" id="cd11620">
    <property type="entry name" value="HR1_PKC-like_2_fungi"/>
    <property type="match status" value="1"/>
</dbReference>
<evidence type="ECO:0000259" key="10">
    <source>
        <dbReference type="PROSITE" id="PS50004"/>
    </source>
</evidence>
<keyword evidence="6 7" id="KW-0175">Coiled coil</keyword>
<feature type="domain" description="Phorbol-ester/DAG-type" evidence="11">
    <location>
        <begin position="481"/>
        <end position="529"/>
    </location>
</feature>
<feature type="chain" id="PRO_5042136575" evidence="9">
    <location>
        <begin position="23"/>
        <end position="811"/>
    </location>
</feature>
<evidence type="ECO:0000256" key="3">
    <source>
        <dbReference type="ARBA" id="ARBA00022833"/>
    </source>
</evidence>
<keyword evidence="14" id="KW-1185">Reference proteome</keyword>
<feature type="compositionally biased region" description="Low complexity" evidence="8">
    <location>
        <begin position="698"/>
        <end position="709"/>
    </location>
</feature>
<feature type="compositionally biased region" description="Low complexity" evidence="8">
    <location>
        <begin position="751"/>
        <end position="768"/>
    </location>
</feature>
<reference evidence="13" key="1">
    <citation type="submission" date="2023-10" db="EMBL/GenBank/DDBJ databases">
        <authorList>
            <person name="Noh H."/>
        </authorList>
    </citation>
    <scope>NUCLEOTIDE SEQUENCE</scope>
    <source>
        <strain evidence="13">DUCC4014</strain>
    </source>
</reference>
<gene>
    <name evidence="13" type="primary">pkcA</name>
    <name evidence="13" type="ORF">LOC62_06G008770</name>
</gene>
<feature type="compositionally biased region" description="Pro residues" evidence="8">
    <location>
        <begin position="650"/>
        <end position="673"/>
    </location>
</feature>
<dbReference type="Pfam" id="PF00130">
    <property type="entry name" value="C1_1"/>
    <property type="match status" value="2"/>
</dbReference>
<dbReference type="InterPro" id="IPR046349">
    <property type="entry name" value="C1-like_sf"/>
</dbReference>
<dbReference type="AlphaFoldDB" id="A0AAF0YKE3"/>
<dbReference type="SMART" id="SM00239">
    <property type="entry name" value="C2"/>
    <property type="match status" value="1"/>
</dbReference>
<dbReference type="CDD" id="cd20822">
    <property type="entry name" value="C1_ScPKC1-like_rpt1"/>
    <property type="match status" value="1"/>
</dbReference>
<feature type="domain" description="Phorbol-ester/DAG-type" evidence="11">
    <location>
        <begin position="549"/>
        <end position="599"/>
    </location>
</feature>
<dbReference type="PROSITE" id="PS51860">
    <property type="entry name" value="REM_1"/>
    <property type="match status" value="1"/>
</dbReference>
<dbReference type="FunFam" id="3.30.60.20:FF:000034">
    <property type="entry name" value="Protein kinase C"/>
    <property type="match status" value="1"/>
</dbReference>
<evidence type="ECO:0000256" key="5">
    <source>
        <dbReference type="ARBA" id="ARBA00048679"/>
    </source>
</evidence>
<dbReference type="EMBL" id="CP086719">
    <property type="protein sequence ID" value="WOO85268.1"/>
    <property type="molecule type" value="Genomic_DNA"/>
</dbReference>
<dbReference type="PANTHER" id="PTHR22988">
    <property type="entry name" value="MYOTONIC DYSTROPHY S/T KINASE-RELATED"/>
    <property type="match status" value="1"/>
</dbReference>
<evidence type="ECO:0000313" key="13">
    <source>
        <dbReference type="EMBL" id="WOO85268.1"/>
    </source>
</evidence>
<dbReference type="InterPro" id="IPR035892">
    <property type="entry name" value="C2_domain_sf"/>
</dbReference>
<feature type="compositionally biased region" description="Low complexity" evidence="8">
    <location>
        <begin position="104"/>
        <end position="116"/>
    </location>
</feature>
<evidence type="ECO:0000313" key="14">
    <source>
        <dbReference type="Proteomes" id="UP000827549"/>
    </source>
</evidence>
<dbReference type="GO" id="GO:0005856">
    <property type="term" value="C:cytoskeleton"/>
    <property type="evidence" value="ECO:0007669"/>
    <property type="project" value="TreeGrafter"/>
</dbReference>
<sequence length="811" mass="89637">MTRPALLLLLAIVIVVPPPNLPPSNPDIATLLQTIQSERRNLEGARAVMRAVQASSRNEAVIQQAQNEVRSAQVTIDFLEAELARLQLAASSAAAGPTPPPAAAGPSQHQQQQQQQYGYNGQLPAQYHSPRVDGPTAPLNINRADRERPLPPPPADDAQAPVRADKKTSQLDLLRYDAPLSGAKITRMLNQLNFKLQVEEQYKTGIEKMANAYRAEGDRRLRNETDAKRIESDGKIQLLRVAKKRYEKLAKFGSAVEEDEDLIPDSKRKEALRKPISGELVISLRGARELNHRPLPRRSSKAYSETYVVIKVEGTERAVSNLSRNDRWLEDFRIPVEKANEVEITIYDTVAPGDTAPIGMLWLRVSDLLEALRRQKVAAAEGAGEGWVTADKAASMGTRQGSAPDSATLHQTGMHRPQGGQAGEQKSEGIDGWWSVEPAGAISLRLDFVKDSAAGGRRPYEALGRQGAVRKRKGDVHEMNGHKFVQRQFYQPIKCALCEEFLLTGEGYQCEDCRYACHKKCYPKVVTKCVSKSDMDGEGDEEKINHRIPHRFQAYTNMSANWCCHCGYMLPFGRKNSVKCTECDITCHQTCSRLVPDFCGMTMEMANTLLKNLRDIKTTQGTKPPKTTYNTHTHQPSITYTPPKQEVTPPARPPPPPDAFGDPRPAPQGPPQLPTSQSYNNYASIQPPSSPSRPPRPSSDTQQQQQQVQHRLSFDGRDQQRPNLEINTNPPRVTTSPQPPPQQPQQPPQQPQLQQQYQPPTQQQRPQPAAGGYKPPTSMPGLTQTPTTQTATAPGRPAPPAAQIAPWAAAA</sequence>
<accession>A0AAF0YKE3</accession>
<dbReference type="PROSITE" id="PS50081">
    <property type="entry name" value="ZF_DAG_PE_2"/>
    <property type="match status" value="2"/>
</dbReference>
<dbReference type="InterPro" id="IPR020454">
    <property type="entry name" value="DAG/PE-bd"/>
</dbReference>
<feature type="coiled-coil region" evidence="7">
    <location>
        <begin position="62"/>
        <end position="89"/>
    </location>
</feature>
<keyword evidence="13" id="KW-0808">Transferase</keyword>
<dbReference type="SMART" id="SM00109">
    <property type="entry name" value="C1"/>
    <property type="match status" value="2"/>
</dbReference>
<protein>
    <submittedName>
        <fullName evidence="13">Protein kinase C-like</fullName>
    </submittedName>
</protein>
<dbReference type="PROSITE" id="PS50004">
    <property type="entry name" value="C2"/>
    <property type="match status" value="1"/>
</dbReference>
<feature type="compositionally biased region" description="Polar residues" evidence="8">
    <location>
        <begin position="629"/>
        <end position="642"/>
    </location>
</feature>
<dbReference type="Gene3D" id="2.60.40.150">
    <property type="entry name" value="C2 domain"/>
    <property type="match status" value="1"/>
</dbReference>
<evidence type="ECO:0000256" key="6">
    <source>
        <dbReference type="PROSITE-ProRule" id="PRU01207"/>
    </source>
</evidence>
<feature type="region of interest" description="Disordered" evidence="8">
    <location>
        <begin position="91"/>
        <end position="167"/>
    </location>
</feature>
<comment type="catalytic activity">
    <reaction evidence="4">
        <text>L-threonyl-[protein] + ATP = O-phospho-L-threonyl-[protein] + ADP + H(+)</text>
        <dbReference type="Rhea" id="RHEA:46608"/>
        <dbReference type="Rhea" id="RHEA-COMP:11060"/>
        <dbReference type="Rhea" id="RHEA-COMP:11605"/>
        <dbReference type="ChEBI" id="CHEBI:15378"/>
        <dbReference type="ChEBI" id="CHEBI:30013"/>
        <dbReference type="ChEBI" id="CHEBI:30616"/>
        <dbReference type="ChEBI" id="CHEBI:61977"/>
        <dbReference type="ChEBI" id="CHEBI:456216"/>
        <dbReference type="EC" id="2.7.11.1"/>
    </reaction>
</comment>
<feature type="region of interest" description="Disordered" evidence="8">
    <location>
        <begin position="618"/>
        <end position="811"/>
    </location>
</feature>
<dbReference type="RefSeq" id="XP_062631294.1">
    <property type="nucleotide sequence ID" value="XM_062775310.1"/>
</dbReference>
<dbReference type="InterPro" id="IPR000008">
    <property type="entry name" value="C2_dom"/>
</dbReference>
<dbReference type="GeneID" id="87811934"/>
<dbReference type="SMART" id="SM00742">
    <property type="entry name" value="Hr1"/>
    <property type="match status" value="2"/>
</dbReference>
<dbReference type="Proteomes" id="UP000827549">
    <property type="component" value="Chromosome 6"/>
</dbReference>
<dbReference type="Pfam" id="PF02185">
    <property type="entry name" value="HR1"/>
    <property type="match status" value="2"/>
</dbReference>
<dbReference type="GO" id="GO:0031032">
    <property type="term" value="P:actomyosin structure organization"/>
    <property type="evidence" value="ECO:0007669"/>
    <property type="project" value="TreeGrafter"/>
</dbReference>
<dbReference type="InterPro" id="IPR002219">
    <property type="entry name" value="PKC_DAG/PE"/>
</dbReference>
<dbReference type="SUPFAM" id="SSF49562">
    <property type="entry name" value="C2 domain (Calcium/lipid-binding domain, CaLB)"/>
    <property type="match status" value="1"/>
</dbReference>
<feature type="compositionally biased region" description="Low complexity" evidence="8">
    <location>
        <begin position="783"/>
        <end position="811"/>
    </location>
</feature>
<feature type="compositionally biased region" description="Low complexity" evidence="8">
    <location>
        <begin position="618"/>
        <end position="628"/>
    </location>
</feature>
<dbReference type="GO" id="GO:0009272">
    <property type="term" value="P:fungal-type cell wall biogenesis"/>
    <property type="evidence" value="ECO:0007669"/>
    <property type="project" value="InterPro"/>
</dbReference>
<dbReference type="InterPro" id="IPR011072">
    <property type="entry name" value="HR1_rho-bd"/>
</dbReference>
<evidence type="ECO:0000256" key="8">
    <source>
        <dbReference type="SAM" id="MobiDB-lite"/>
    </source>
</evidence>
<keyword evidence="9" id="KW-0732">Signal</keyword>
<dbReference type="GO" id="GO:0046872">
    <property type="term" value="F:metal ion binding"/>
    <property type="evidence" value="ECO:0007669"/>
    <property type="project" value="UniProtKB-KW"/>
</dbReference>
<feature type="compositionally biased region" description="Pro residues" evidence="8">
    <location>
        <begin position="737"/>
        <end position="750"/>
    </location>
</feature>
<evidence type="ECO:0000256" key="7">
    <source>
        <dbReference type="SAM" id="Coils"/>
    </source>
</evidence>
<dbReference type="GO" id="GO:0007165">
    <property type="term" value="P:signal transduction"/>
    <property type="evidence" value="ECO:0007669"/>
    <property type="project" value="InterPro"/>
</dbReference>
<organism evidence="13 14">
    <name type="scientific">Vanrija pseudolonga</name>
    <dbReference type="NCBI Taxonomy" id="143232"/>
    <lineage>
        <taxon>Eukaryota</taxon>
        <taxon>Fungi</taxon>
        <taxon>Dikarya</taxon>
        <taxon>Basidiomycota</taxon>
        <taxon>Agaricomycotina</taxon>
        <taxon>Tremellomycetes</taxon>
        <taxon>Trichosporonales</taxon>
        <taxon>Trichosporonaceae</taxon>
        <taxon>Vanrija</taxon>
    </lineage>
</organism>
<keyword evidence="2" id="KW-0479">Metal-binding</keyword>
<evidence type="ECO:0000256" key="1">
    <source>
        <dbReference type="ARBA" id="ARBA00022553"/>
    </source>
</evidence>
<dbReference type="InterPro" id="IPR050839">
    <property type="entry name" value="Rho-assoc_Ser/Thr_Kinase"/>
</dbReference>
<evidence type="ECO:0000256" key="2">
    <source>
        <dbReference type="ARBA" id="ARBA00022723"/>
    </source>
</evidence>
<dbReference type="GO" id="GO:0005737">
    <property type="term" value="C:cytoplasm"/>
    <property type="evidence" value="ECO:0007669"/>
    <property type="project" value="TreeGrafter"/>
</dbReference>
<proteinExistence type="predicted"/>
<name>A0AAF0YKE3_9TREE</name>
<evidence type="ECO:0000259" key="12">
    <source>
        <dbReference type="PROSITE" id="PS51860"/>
    </source>
</evidence>
<feature type="domain" description="C2" evidence="10">
    <location>
        <begin position="258"/>
        <end position="379"/>
    </location>
</feature>
<feature type="domain" description="REM-1" evidence="12">
    <location>
        <begin position="175"/>
        <end position="252"/>
    </location>
</feature>
<dbReference type="Gene3D" id="3.30.60.20">
    <property type="match status" value="2"/>
</dbReference>
<keyword evidence="1" id="KW-0597">Phosphoprotein</keyword>